<evidence type="ECO:0000256" key="7">
    <source>
        <dbReference type="SAM" id="Phobius"/>
    </source>
</evidence>
<keyword evidence="5" id="KW-0406">Ion transport</keyword>
<keyword evidence="2" id="KW-0813">Transport</keyword>
<evidence type="ECO:0000313" key="9">
    <source>
        <dbReference type="Proteomes" id="UP000625316"/>
    </source>
</evidence>
<proteinExistence type="predicted"/>
<evidence type="ECO:0000256" key="6">
    <source>
        <dbReference type="ARBA" id="ARBA00023136"/>
    </source>
</evidence>
<dbReference type="GO" id="GO:0005254">
    <property type="term" value="F:chloride channel activity"/>
    <property type="evidence" value="ECO:0007669"/>
    <property type="project" value="InterPro"/>
</dbReference>
<sequence>MIILTPGKLLTKVIGSSSLYNSKDCTHRRFSTCLSLFGLGAVVAYLHIHGGQNLAFPGLAALIPNLVLALLLVFRTNTAHDRFWEGRKSGEGVVVNIR</sequence>
<reference evidence="8" key="1">
    <citation type="submission" date="2020-10" db="EMBL/GenBank/DDBJ databases">
        <authorList>
            <person name="Castelo-Branco R."/>
            <person name="Eusebio N."/>
            <person name="Adriana R."/>
            <person name="Vieira A."/>
            <person name="Brugerolle De Fraissinette N."/>
            <person name="Rezende De Castro R."/>
            <person name="Schneider M.P."/>
            <person name="Vasconcelos V."/>
            <person name="Leao P.N."/>
        </authorList>
    </citation>
    <scope>NUCLEOTIDE SEQUENCE</scope>
    <source>
        <strain evidence="8">LEGE 11480</strain>
    </source>
</reference>
<evidence type="ECO:0000256" key="5">
    <source>
        <dbReference type="ARBA" id="ARBA00023065"/>
    </source>
</evidence>
<evidence type="ECO:0000256" key="2">
    <source>
        <dbReference type="ARBA" id="ARBA00022448"/>
    </source>
</evidence>
<name>A0A928Z1H4_9CYAN</name>
<feature type="non-terminal residue" evidence="8">
    <location>
        <position position="98"/>
    </location>
</feature>
<dbReference type="Pfam" id="PF25539">
    <property type="entry name" value="Bestrophin_2"/>
    <property type="match status" value="1"/>
</dbReference>
<feature type="transmembrane region" description="Helical" evidence="7">
    <location>
        <begin position="30"/>
        <end position="48"/>
    </location>
</feature>
<dbReference type="Proteomes" id="UP000625316">
    <property type="component" value="Unassembled WGS sequence"/>
</dbReference>
<keyword evidence="4 7" id="KW-1133">Transmembrane helix</keyword>
<dbReference type="GO" id="GO:0016020">
    <property type="term" value="C:membrane"/>
    <property type="evidence" value="ECO:0007669"/>
    <property type="project" value="UniProtKB-SubCell"/>
</dbReference>
<comment type="caution">
    <text evidence="8">The sequence shown here is derived from an EMBL/GenBank/DDBJ whole genome shotgun (WGS) entry which is preliminary data.</text>
</comment>
<comment type="subcellular location">
    <subcellularLocation>
        <location evidence="1">Membrane</location>
        <topology evidence="1">Multi-pass membrane protein</topology>
    </subcellularLocation>
</comment>
<organism evidence="8 9">
    <name type="scientific">Romeriopsis navalis LEGE 11480</name>
    <dbReference type="NCBI Taxonomy" id="2777977"/>
    <lineage>
        <taxon>Bacteria</taxon>
        <taxon>Bacillati</taxon>
        <taxon>Cyanobacteriota</taxon>
        <taxon>Cyanophyceae</taxon>
        <taxon>Leptolyngbyales</taxon>
        <taxon>Leptolyngbyaceae</taxon>
        <taxon>Romeriopsis</taxon>
        <taxon>Romeriopsis navalis</taxon>
    </lineage>
</organism>
<feature type="transmembrane region" description="Helical" evidence="7">
    <location>
        <begin position="54"/>
        <end position="74"/>
    </location>
</feature>
<evidence type="ECO:0000256" key="3">
    <source>
        <dbReference type="ARBA" id="ARBA00022692"/>
    </source>
</evidence>
<accession>A0A928Z1H4</accession>
<keyword evidence="9" id="KW-1185">Reference proteome</keyword>
<dbReference type="EMBL" id="JADEXQ010000015">
    <property type="protein sequence ID" value="MBE9029356.1"/>
    <property type="molecule type" value="Genomic_DNA"/>
</dbReference>
<dbReference type="AlphaFoldDB" id="A0A928Z1H4"/>
<keyword evidence="3 7" id="KW-0812">Transmembrane</keyword>
<gene>
    <name evidence="8" type="ORF">IQ266_06215</name>
</gene>
<evidence type="ECO:0000256" key="1">
    <source>
        <dbReference type="ARBA" id="ARBA00004141"/>
    </source>
</evidence>
<protein>
    <submittedName>
        <fullName evidence="8">Uncharacterized protein</fullName>
    </submittedName>
</protein>
<evidence type="ECO:0000313" key="8">
    <source>
        <dbReference type="EMBL" id="MBE9029356.1"/>
    </source>
</evidence>
<dbReference type="InterPro" id="IPR044669">
    <property type="entry name" value="YneE/VCCN1/2-like"/>
</dbReference>
<evidence type="ECO:0000256" key="4">
    <source>
        <dbReference type="ARBA" id="ARBA00022989"/>
    </source>
</evidence>
<keyword evidence="6 7" id="KW-0472">Membrane</keyword>